<protein>
    <submittedName>
        <fullName evidence="3">Pcc1-domain-containing protein</fullName>
    </submittedName>
</protein>
<name>A0A316Z1S9_9BASI</name>
<feature type="compositionally biased region" description="Basic and acidic residues" evidence="2">
    <location>
        <begin position="103"/>
        <end position="118"/>
    </location>
</feature>
<proteinExistence type="inferred from homology"/>
<organism evidence="3 4">
    <name type="scientific">Acaromyces ingoldii</name>
    <dbReference type="NCBI Taxonomy" id="215250"/>
    <lineage>
        <taxon>Eukaryota</taxon>
        <taxon>Fungi</taxon>
        <taxon>Dikarya</taxon>
        <taxon>Basidiomycota</taxon>
        <taxon>Ustilaginomycotina</taxon>
        <taxon>Exobasidiomycetes</taxon>
        <taxon>Exobasidiales</taxon>
        <taxon>Cryptobasidiaceae</taxon>
        <taxon>Acaromyces</taxon>
    </lineage>
</organism>
<gene>
    <name evidence="3" type="ORF">FA10DRAFT_264708</name>
</gene>
<dbReference type="AlphaFoldDB" id="A0A316Z1S9"/>
<dbReference type="STRING" id="215250.A0A316Z1S9"/>
<accession>A0A316Z1S9</accession>
<dbReference type="OrthoDB" id="10025739at2759"/>
<evidence type="ECO:0000313" key="4">
    <source>
        <dbReference type="Proteomes" id="UP000245768"/>
    </source>
</evidence>
<dbReference type="EMBL" id="KZ819634">
    <property type="protein sequence ID" value="PWN94133.1"/>
    <property type="molecule type" value="Genomic_DNA"/>
</dbReference>
<keyword evidence="4" id="KW-1185">Reference proteome</keyword>
<dbReference type="RefSeq" id="XP_025381331.1">
    <property type="nucleotide sequence ID" value="XM_025520760.1"/>
</dbReference>
<sequence length="133" mass="14659">MALPNVPTGFAKPPEALHLPHSVTLNIPLPSAHHAATLYRVLSVDKPLRPKETFIAYRAQSSSPETLDVLCHCSTVRQLRLASNSILEDIKLVLATMDAFPGPDEHEEQRRKGRKDEVIQDAEFELNGTGRAG</sequence>
<dbReference type="Gene3D" id="3.30.310.50">
    <property type="entry name" value="Alpha-D-phosphohexomutase, C-terminal domain"/>
    <property type="match status" value="1"/>
</dbReference>
<comment type="similarity">
    <text evidence="1">Belongs to the CTAG/PCC1 family.</text>
</comment>
<dbReference type="Proteomes" id="UP000245768">
    <property type="component" value="Unassembled WGS sequence"/>
</dbReference>
<dbReference type="InParanoid" id="A0A316Z1S9"/>
<evidence type="ECO:0000256" key="2">
    <source>
        <dbReference type="SAM" id="MobiDB-lite"/>
    </source>
</evidence>
<feature type="region of interest" description="Disordered" evidence="2">
    <location>
        <begin position="100"/>
        <end position="133"/>
    </location>
</feature>
<dbReference type="GeneID" id="37042676"/>
<dbReference type="Pfam" id="PF09341">
    <property type="entry name" value="Pcc1"/>
    <property type="match status" value="1"/>
</dbReference>
<dbReference type="InterPro" id="IPR015419">
    <property type="entry name" value="CTAG/Pcc1"/>
</dbReference>
<reference evidence="3 4" key="1">
    <citation type="journal article" date="2018" name="Mol. Biol. Evol.">
        <title>Broad Genomic Sampling Reveals a Smut Pathogenic Ancestry of the Fungal Clade Ustilaginomycotina.</title>
        <authorList>
            <person name="Kijpornyongpan T."/>
            <person name="Mondo S.J."/>
            <person name="Barry K."/>
            <person name="Sandor L."/>
            <person name="Lee J."/>
            <person name="Lipzen A."/>
            <person name="Pangilinan J."/>
            <person name="LaButti K."/>
            <person name="Hainaut M."/>
            <person name="Henrissat B."/>
            <person name="Grigoriev I.V."/>
            <person name="Spatafora J.W."/>
            <person name="Aime M.C."/>
        </authorList>
    </citation>
    <scope>NUCLEOTIDE SEQUENCE [LARGE SCALE GENOMIC DNA]</scope>
    <source>
        <strain evidence="3 4">MCA 4198</strain>
    </source>
</reference>
<dbReference type="FunCoup" id="A0A316Z1S9">
    <property type="interactions" value="6"/>
</dbReference>
<evidence type="ECO:0000256" key="1">
    <source>
        <dbReference type="ARBA" id="ARBA00007073"/>
    </source>
</evidence>
<evidence type="ECO:0000313" key="3">
    <source>
        <dbReference type="EMBL" id="PWN94133.1"/>
    </source>
</evidence>